<dbReference type="AlphaFoldDB" id="A0A817FFJ8"/>
<evidence type="ECO:0000313" key="2">
    <source>
        <dbReference type="EMBL" id="CAF2747171.1"/>
    </source>
</evidence>
<gene>
    <name evidence="2" type="ORF">LSAA_346</name>
</gene>
<evidence type="ECO:0000313" key="3">
    <source>
        <dbReference type="Proteomes" id="UP000675881"/>
    </source>
</evidence>
<protein>
    <submittedName>
        <fullName evidence="2">(salmon louse) hypothetical protein</fullName>
    </submittedName>
</protein>
<evidence type="ECO:0000256" key="1">
    <source>
        <dbReference type="SAM" id="MobiDB-lite"/>
    </source>
</evidence>
<name>A0A817FFJ8_LEPSM</name>
<reference evidence="2" key="1">
    <citation type="submission" date="2021-02" db="EMBL/GenBank/DDBJ databases">
        <authorList>
            <person name="Bekaert M."/>
        </authorList>
    </citation>
    <scope>NUCLEOTIDE SEQUENCE</scope>
    <source>
        <strain evidence="2">IoA-00</strain>
    </source>
</reference>
<dbReference type="EMBL" id="CAJNVT010000180">
    <property type="protein sequence ID" value="CAF2747171.1"/>
    <property type="molecule type" value="Genomic_DNA"/>
</dbReference>
<dbReference type="Proteomes" id="UP000675881">
    <property type="component" value="Unassembled WGS sequence"/>
</dbReference>
<comment type="caution">
    <text evidence="2">The sequence shown here is derived from an EMBL/GenBank/DDBJ whole genome shotgun (WGS) entry which is preliminary data.</text>
</comment>
<feature type="compositionally biased region" description="Polar residues" evidence="1">
    <location>
        <begin position="444"/>
        <end position="456"/>
    </location>
</feature>
<keyword evidence="3" id="KW-1185">Reference proteome</keyword>
<feature type="region of interest" description="Disordered" evidence="1">
    <location>
        <begin position="429"/>
        <end position="456"/>
    </location>
</feature>
<accession>A0A817FFJ8</accession>
<organism evidence="2 3">
    <name type="scientific">Lepeophtheirus salmonis</name>
    <name type="common">Salmon louse</name>
    <name type="synonym">Caligus salmonis</name>
    <dbReference type="NCBI Taxonomy" id="72036"/>
    <lineage>
        <taxon>Eukaryota</taxon>
        <taxon>Metazoa</taxon>
        <taxon>Ecdysozoa</taxon>
        <taxon>Arthropoda</taxon>
        <taxon>Crustacea</taxon>
        <taxon>Multicrustacea</taxon>
        <taxon>Hexanauplia</taxon>
        <taxon>Copepoda</taxon>
        <taxon>Siphonostomatoida</taxon>
        <taxon>Caligidae</taxon>
        <taxon>Lepeophtheirus</taxon>
    </lineage>
</organism>
<sequence length="456" mass="52001">MKERRSGTVEYLKQLGVSEVNATAYSKGPTTMQCIQLTEEGYKITGIQPNGSPYNASITWRKEAKRPYSSLKPEMEFDAEVLKDSATNDNVMRFNTYEKDGPLVSFTERTFTSEGKFTYGSWLEIKETISGFLQYYQNYRINASYFDLAPSTIECIRVTEEGYKITGIEANGAPYNGSVIWRKEAKRPMNISIFVLEFDSMVYKDHCSRNVICFNGYLKGSYTPLFYTLRSFTMDGYRKYTHTHAATNSTTPTIFKKRSKFCSKFRSTIKGLIGCHRRDVSYGRASFQQHFQSVLEPNKPLKTTDCTGQPLNLQLWSDFHLLNIRTEFFLQPRDSIDTEKIKKDPSKLENATINNDKHVGSVQLSICRACNFTSGSNNILKARSIHLIEFKPVDEMNKFCSLGGQDGVSVKDAQNKDFDRKRNSDLHLLKSKGGPFTKPDEVNEFTNSNLSEKAKI</sequence>
<proteinExistence type="predicted"/>